<name>A0AAD9R1J9_ACRCE</name>
<sequence length="305" mass="34570">MKCEAFVFFVIPLLAKAFHAWLQDDPYRVENGFITYGGFHPSFYHSLTATQIAITLSEDILDCGFACMDKPKCASFNVAAKPDSSGSSLCELLETGMYYDSGKLQGNASFHHYSPRTVIAAKHVMQDLLEINVNGKNTTAGHLCSLPFKYKGVTYNSCTKKDGQSYWCSLDPVYRGRSETCACTPKTTAGNFCSIPFTYKGVTYHSCTKDNSNRYWCSLDTIYQRRWEHCGNVVNADSREDTDILAINFIKEELGVDLKREDIGRSYRVGKRSTKPRPIIVHLSRQNTKVEIFQKRRVLKQDIKH</sequence>
<feature type="non-terminal residue" evidence="9">
    <location>
        <position position="305"/>
    </location>
</feature>
<evidence type="ECO:0000256" key="6">
    <source>
        <dbReference type="PROSITE-ProRule" id="PRU00479"/>
    </source>
</evidence>
<keyword evidence="7" id="KW-0732">Signal</keyword>
<dbReference type="PANTHER" id="PTHR22918">
    <property type="entry name" value="SEMINAL PLASMA PROTEIN"/>
    <property type="match status" value="1"/>
</dbReference>
<dbReference type="PANTHER" id="PTHR22918:SF1">
    <property type="entry name" value="FIBRONECTIN TYPE-II DOMAIN-CONTAINING PROTEIN"/>
    <property type="match status" value="1"/>
</dbReference>
<evidence type="ECO:0000256" key="4">
    <source>
        <dbReference type="ARBA" id="ARBA00022737"/>
    </source>
</evidence>
<comment type="subcellular location">
    <subcellularLocation>
        <location evidence="1">Secreted</location>
    </subcellularLocation>
</comment>
<dbReference type="GO" id="GO:0009986">
    <property type="term" value="C:cell surface"/>
    <property type="evidence" value="ECO:0007669"/>
    <property type="project" value="TreeGrafter"/>
</dbReference>
<feature type="domain" description="Fibronectin type-II" evidence="8">
    <location>
        <begin position="139"/>
        <end position="185"/>
    </location>
</feature>
<dbReference type="InterPro" id="IPR051666">
    <property type="entry name" value="SP_Capacitation_Regulator"/>
</dbReference>
<dbReference type="Proteomes" id="UP001249851">
    <property type="component" value="Unassembled WGS sequence"/>
</dbReference>
<evidence type="ECO:0000256" key="5">
    <source>
        <dbReference type="ARBA" id="ARBA00023157"/>
    </source>
</evidence>
<reference evidence="9" key="2">
    <citation type="journal article" date="2023" name="Science">
        <title>Genomic signatures of disease resistance in endangered staghorn corals.</title>
        <authorList>
            <person name="Vollmer S.V."/>
            <person name="Selwyn J.D."/>
            <person name="Despard B.A."/>
            <person name="Roesel C.L."/>
        </authorList>
    </citation>
    <scope>NUCLEOTIDE SEQUENCE</scope>
    <source>
        <strain evidence="9">K2</strain>
    </source>
</reference>
<feature type="chain" id="PRO_5042278724" evidence="7">
    <location>
        <begin position="18"/>
        <end position="305"/>
    </location>
</feature>
<evidence type="ECO:0000259" key="8">
    <source>
        <dbReference type="PROSITE" id="PS51092"/>
    </source>
</evidence>
<evidence type="ECO:0000313" key="9">
    <source>
        <dbReference type="EMBL" id="KAK2571469.1"/>
    </source>
</evidence>
<dbReference type="GO" id="GO:0008201">
    <property type="term" value="F:heparin binding"/>
    <property type="evidence" value="ECO:0007669"/>
    <property type="project" value="TreeGrafter"/>
</dbReference>
<keyword evidence="10" id="KW-1185">Reference proteome</keyword>
<gene>
    <name evidence="9" type="ORF">P5673_004072</name>
</gene>
<dbReference type="InterPro" id="IPR000562">
    <property type="entry name" value="FN_type2_dom"/>
</dbReference>
<dbReference type="AlphaFoldDB" id="A0AAD9R1J9"/>
<accession>A0AAD9R1J9</accession>
<comment type="similarity">
    <text evidence="2">Belongs to the seminal plasma protein family.</text>
</comment>
<dbReference type="Gene3D" id="2.10.10.10">
    <property type="entry name" value="Fibronectin, type II, collagen-binding"/>
    <property type="match status" value="2"/>
</dbReference>
<evidence type="ECO:0000313" key="10">
    <source>
        <dbReference type="Proteomes" id="UP001249851"/>
    </source>
</evidence>
<dbReference type="InterPro" id="IPR036943">
    <property type="entry name" value="FN_type2_sf"/>
</dbReference>
<organism evidence="9 10">
    <name type="scientific">Acropora cervicornis</name>
    <name type="common">Staghorn coral</name>
    <dbReference type="NCBI Taxonomy" id="6130"/>
    <lineage>
        <taxon>Eukaryota</taxon>
        <taxon>Metazoa</taxon>
        <taxon>Cnidaria</taxon>
        <taxon>Anthozoa</taxon>
        <taxon>Hexacorallia</taxon>
        <taxon>Scleractinia</taxon>
        <taxon>Astrocoeniina</taxon>
        <taxon>Acroporidae</taxon>
        <taxon>Acropora</taxon>
    </lineage>
</organism>
<comment type="caution">
    <text evidence="6">Lacks conserved residue(s) required for the propagation of feature annotation.</text>
</comment>
<keyword evidence="4" id="KW-0677">Repeat</keyword>
<comment type="caution">
    <text evidence="9">The sequence shown here is derived from an EMBL/GenBank/DDBJ whole genome shotgun (WGS) entry which is preliminary data.</text>
</comment>
<evidence type="ECO:0000256" key="2">
    <source>
        <dbReference type="ARBA" id="ARBA00010011"/>
    </source>
</evidence>
<dbReference type="SMART" id="SM00059">
    <property type="entry name" value="FN2"/>
    <property type="match status" value="2"/>
</dbReference>
<protein>
    <submittedName>
        <fullName evidence="9">Seminal plasma protein BSP-30 kDa</fullName>
    </submittedName>
</protein>
<evidence type="ECO:0000256" key="3">
    <source>
        <dbReference type="ARBA" id="ARBA00022525"/>
    </source>
</evidence>
<dbReference type="EMBL" id="JARQWQ010000006">
    <property type="protein sequence ID" value="KAK2571469.1"/>
    <property type="molecule type" value="Genomic_DNA"/>
</dbReference>
<keyword evidence="5" id="KW-1015">Disulfide bond</keyword>
<feature type="domain" description="Fibronectin type-II" evidence="8">
    <location>
        <begin position="188"/>
        <end position="232"/>
    </location>
</feature>
<feature type="signal peptide" evidence="7">
    <location>
        <begin position="1"/>
        <end position="17"/>
    </location>
</feature>
<keyword evidence="3" id="KW-0964">Secreted</keyword>
<evidence type="ECO:0000256" key="1">
    <source>
        <dbReference type="ARBA" id="ARBA00004613"/>
    </source>
</evidence>
<dbReference type="PROSITE" id="PS51092">
    <property type="entry name" value="FN2_2"/>
    <property type="match status" value="2"/>
</dbReference>
<evidence type="ECO:0000256" key="7">
    <source>
        <dbReference type="SAM" id="SignalP"/>
    </source>
</evidence>
<proteinExistence type="inferred from homology"/>
<dbReference type="Pfam" id="PF00040">
    <property type="entry name" value="fn2"/>
    <property type="match status" value="2"/>
</dbReference>
<reference evidence="9" key="1">
    <citation type="journal article" date="2023" name="G3 (Bethesda)">
        <title>Whole genome assembly and annotation of the endangered Caribbean coral Acropora cervicornis.</title>
        <authorList>
            <person name="Selwyn J.D."/>
            <person name="Vollmer S.V."/>
        </authorList>
    </citation>
    <scope>NUCLEOTIDE SEQUENCE</scope>
    <source>
        <strain evidence="9">K2</strain>
    </source>
</reference>
<dbReference type="SUPFAM" id="SSF57440">
    <property type="entry name" value="Kringle-like"/>
    <property type="match status" value="2"/>
</dbReference>
<dbReference type="GO" id="GO:0005576">
    <property type="term" value="C:extracellular region"/>
    <property type="evidence" value="ECO:0007669"/>
    <property type="project" value="UniProtKB-SubCell"/>
</dbReference>
<dbReference type="InterPro" id="IPR013806">
    <property type="entry name" value="Kringle-like"/>
</dbReference>